<proteinExistence type="predicted"/>
<dbReference type="EMBL" id="MAVT02000706">
    <property type="protein sequence ID" value="POS73948.1"/>
    <property type="molecule type" value="Genomic_DNA"/>
</dbReference>
<dbReference type="InParanoid" id="A0A2P5HUL0"/>
<sequence>MMMLRITDEMREHMFDNFSEQTLQSMADFEESTIAEVKERLLEFAASHGLDSLDGPGDKAIDASQLDGATVDGDMLNAPQTPTLSHCSDDESIFDRGASIFTSPVTPFTTAGVDITDNGSPVKQGNGTSDQQLMCQTDGPDEFPETPDFIQTPSPYKFAPDLSNNPMIRLFDPKNSLKHQALDMDSLVAFNPNKQVVHLQGVDPLTGCLQSDLTTLVISIESVMYKDQQAGAAVFFHPVSPWNTVSWVDGTKKNAKLEALYIALSMISLAATNDTNLKTVLIKCAGSDFCLAKSTQVDHMDRDDTQTILDWLRGASQTTFEEIHDLWADITSGANGQRAVDVRLWCVPEEEMQTVKDMSLAYMYKQRGRNWWAENGKTPPQYQVQEPDSSMAYLQQHAIVTPNHVVSQGPQAVSRWRAETDARLRQCILHRDTAAEACRDLNMQLRDSKNGGLKSFEQFLDAYALATRYMSEDAQKHIDQFVEEQRAIRRNTQLQGRQVVNFGATRCEGAGTAGNAWAETLVQEVLEMDWEMD</sequence>
<keyword evidence="2" id="KW-1185">Reference proteome</keyword>
<evidence type="ECO:0000313" key="2">
    <source>
        <dbReference type="Proteomes" id="UP000094444"/>
    </source>
</evidence>
<organism evidence="1 2">
    <name type="scientific">Diaporthe helianthi</name>
    <dbReference type="NCBI Taxonomy" id="158607"/>
    <lineage>
        <taxon>Eukaryota</taxon>
        <taxon>Fungi</taxon>
        <taxon>Dikarya</taxon>
        <taxon>Ascomycota</taxon>
        <taxon>Pezizomycotina</taxon>
        <taxon>Sordariomycetes</taxon>
        <taxon>Sordariomycetidae</taxon>
        <taxon>Diaporthales</taxon>
        <taxon>Diaporthaceae</taxon>
        <taxon>Diaporthe</taxon>
    </lineage>
</organism>
<reference evidence="1" key="1">
    <citation type="submission" date="2017-09" db="EMBL/GenBank/DDBJ databases">
        <title>Polyketide synthases of a Diaporthe helianthi virulent isolate.</title>
        <authorList>
            <person name="Baroncelli R."/>
        </authorList>
    </citation>
    <scope>NUCLEOTIDE SEQUENCE [LARGE SCALE GENOMIC DNA]</scope>
    <source>
        <strain evidence="1">7/96</strain>
    </source>
</reference>
<protein>
    <submittedName>
        <fullName evidence="1">Uncharacterized protein</fullName>
    </submittedName>
</protein>
<evidence type="ECO:0000313" key="1">
    <source>
        <dbReference type="EMBL" id="POS73948.1"/>
    </source>
</evidence>
<comment type="caution">
    <text evidence="1">The sequence shown here is derived from an EMBL/GenBank/DDBJ whole genome shotgun (WGS) entry which is preliminary data.</text>
</comment>
<dbReference type="OrthoDB" id="5213981at2759"/>
<gene>
    <name evidence="1" type="ORF">DHEL01_v207653</name>
</gene>
<name>A0A2P5HUL0_DIAHE</name>
<accession>A0A2P5HUL0</accession>
<dbReference type="AlphaFoldDB" id="A0A2P5HUL0"/>
<dbReference type="Proteomes" id="UP000094444">
    <property type="component" value="Unassembled WGS sequence"/>
</dbReference>